<keyword evidence="1" id="KW-0472">Membrane</keyword>
<keyword evidence="4" id="KW-1185">Reference proteome</keyword>
<evidence type="ECO:0000256" key="1">
    <source>
        <dbReference type="SAM" id="Phobius"/>
    </source>
</evidence>
<dbReference type="RefSeq" id="WP_389362356.1">
    <property type="nucleotide sequence ID" value="NZ_JBIACK010000009.1"/>
</dbReference>
<organism evidence="3 4">
    <name type="scientific">Cytobacillus spartinae</name>
    <dbReference type="NCBI Taxonomy" id="3299023"/>
    <lineage>
        <taxon>Bacteria</taxon>
        <taxon>Bacillati</taxon>
        <taxon>Bacillota</taxon>
        <taxon>Bacilli</taxon>
        <taxon>Bacillales</taxon>
        <taxon>Bacillaceae</taxon>
        <taxon>Cytobacillus</taxon>
    </lineage>
</organism>
<feature type="chain" id="PRO_5046598409" description="Type VII secretion protein EssA" evidence="2">
    <location>
        <begin position="25"/>
        <end position="196"/>
    </location>
</feature>
<name>A0ABW6KDS9_9BACI</name>
<sequence>MMKKFMIFISALTIFAFLPGMASAEKMSSESRSKFAPAVEEHLRNTINYYNPNSAVTLDSLEMEVADIYKIVKPDDPKTPENDEVIEEYTSHLVTVLVDYEIKRDTLFIFKKKEVIYYDITNDEILNSGNVFVNDEVKEFFQLYLDDLDKNITPLSLTIFMIALSLLVVIPIFIMIFHNKGNSSNTIYHNNPSIRG</sequence>
<evidence type="ECO:0000313" key="4">
    <source>
        <dbReference type="Proteomes" id="UP001601059"/>
    </source>
</evidence>
<feature type="transmembrane region" description="Helical" evidence="1">
    <location>
        <begin position="155"/>
        <end position="177"/>
    </location>
</feature>
<comment type="caution">
    <text evidence="3">The sequence shown here is derived from an EMBL/GenBank/DDBJ whole genome shotgun (WGS) entry which is preliminary data.</text>
</comment>
<evidence type="ECO:0008006" key="5">
    <source>
        <dbReference type="Google" id="ProtNLM"/>
    </source>
</evidence>
<accession>A0ABW6KDS9</accession>
<protein>
    <recommendedName>
        <fullName evidence="5">Type VII secretion protein EssA</fullName>
    </recommendedName>
</protein>
<keyword evidence="1" id="KW-0812">Transmembrane</keyword>
<reference evidence="3 4" key="1">
    <citation type="submission" date="2024-08" db="EMBL/GenBank/DDBJ databases">
        <title>Two novel Cytobacillus novel species.</title>
        <authorList>
            <person name="Liu G."/>
        </authorList>
    </citation>
    <scope>NUCLEOTIDE SEQUENCE [LARGE SCALE GENOMIC DNA]</scope>
    <source>
        <strain evidence="3 4">FJAT-54145</strain>
    </source>
</reference>
<keyword evidence="2" id="KW-0732">Signal</keyword>
<dbReference type="Proteomes" id="UP001601059">
    <property type="component" value="Unassembled WGS sequence"/>
</dbReference>
<keyword evidence="1" id="KW-1133">Transmembrane helix</keyword>
<dbReference type="EMBL" id="JBIACK010000009">
    <property type="protein sequence ID" value="MFE8702389.1"/>
    <property type="molecule type" value="Genomic_DNA"/>
</dbReference>
<feature type="signal peptide" evidence="2">
    <location>
        <begin position="1"/>
        <end position="24"/>
    </location>
</feature>
<evidence type="ECO:0000256" key="2">
    <source>
        <dbReference type="SAM" id="SignalP"/>
    </source>
</evidence>
<gene>
    <name evidence="3" type="ORF">ACFYKX_17465</name>
</gene>
<evidence type="ECO:0000313" key="3">
    <source>
        <dbReference type="EMBL" id="MFE8702389.1"/>
    </source>
</evidence>
<proteinExistence type="predicted"/>